<dbReference type="AlphaFoldDB" id="A0A9W6KD59"/>
<keyword evidence="1" id="KW-1133">Transmembrane helix</keyword>
<gene>
    <name evidence="2" type="ORF">GCM10017581_003040</name>
</gene>
<reference evidence="2" key="1">
    <citation type="journal article" date="2014" name="Int. J. Syst. Evol. Microbiol.">
        <title>Complete genome sequence of Corynebacterium casei LMG S-19264T (=DSM 44701T), isolated from a smear-ripened cheese.</title>
        <authorList>
            <consortium name="US DOE Joint Genome Institute (JGI-PGF)"/>
            <person name="Walter F."/>
            <person name="Albersmeier A."/>
            <person name="Kalinowski J."/>
            <person name="Ruckert C."/>
        </authorList>
    </citation>
    <scope>NUCLEOTIDE SEQUENCE</scope>
    <source>
        <strain evidence="2">VKM Ac-1321</strain>
    </source>
</reference>
<evidence type="ECO:0000313" key="2">
    <source>
        <dbReference type="EMBL" id="GLK98563.1"/>
    </source>
</evidence>
<organism evidence="2 3">
    <name type="scientific">Dactylosporangium matsuzakiense</name>
    <dbReference type="NCBI Taxonomy" id="53360"/>
    <lineage>
        <taxon>Bacteria</taxon>
        <taxon>Bacillati</taxon>
        <taxon>Actinomycetota</taxon>
        <taxon>Actinomycetes</taxon>
        <taxon>Micromonosporales</taxon>
        <taxon>Micromonosporaceae</taxon>
        <taxon>Dactylosporangium</taxon>
    </lineage>
</organism>
<sequence length="401" mass="40447">MSVSTGTSTLCRRCGQAAPGAPGRCTYCGSPLNRAAAFPVRGPAAAIAPAIPMARTPYEGPAHRFEPARLDSGGPGLSRRTRLLLGAGAAVAILAVAALIVLRPAPPSPAGAVRDYFEHLAAGDTAAALALVDSGESYTPRAAPLLVAAALADPANRPGGLTVTATEEPEGGGPYSTVTATYKLGGQTVEQLFAVVATPDEQPPYRLERPFLTLTAQVPGGLATTVNGVAVDGAALAQGTPAFPGVYTGTTSGNALFAGGTRAATVRSDGQGARAEIAFGAPAVAPGAPKAVQTAVEEYLDRYCINGPVTSQCPLRGAPYKAYGQQTTWAITTYPQVQLNPDSSGRVQVAFATATEGSAAYTVTWSDSSGAPQTATGTVPVTARGYASLGNDGTITISLGY</sequence>
<keyword evidence="1" id="KW-0812">Transmembrane</keyword>
<evidence type="ECO:0000313" key="3">
    <source>
        <dbReference type="Proteomes" id="UP001143480"/>
    </source>
</evidence>
<keyword evidence="1" id="KW-0472">Membrane</keyword>
<dbReference type="Proteomes" id="UP001143480">
    <property type="component" value="Unassembled WGS sequence"/>
</dbReference>
<comment type="caution">
    <text evidence="2">The sequence shown here is derived from an EMBL/GenBank/DDBJ whole genome shotgun (WGS) entry which is preliminary data.</text>
</comment>
<accession>A0A9W6KD59</accession>
<protein>
    <submittedName>
        <fullName evidence="2">Uncharacterized protein</fullName>
    </submittedName>
</protein>
<keyword evidence="3" id="KW-1185">Reference proteome</keyword>
<reference evidence="2" key="2">
    <citation type="submission" date="2023-01" db="EMBL/GenBank/DDBJ databases">
        <authorList>
            <person name="Sun Q."/>
            <person name="Evtushenko L."/>
        </authorList>
    </citation>
    <scope>NUCLEOTIDE SEQUENCE</scope>
    <source>
        <strain evidence="2">VKM Ac-1321</strain>
    </source>
</reference>
<proteinExistence type="predicted"/>
<dbReference type="EMBL" id="BSFP01000001">
    <property type="protein sequence ID" value="GLK98563.1"/>
    <property type="molecule type" value="Genomic_DNA"/>
</dbReference>
<name>A0A9W6KD59_9ACTN</name>
<evidence type="ECO:0000256" key="1">
    <source>
        <dbReference type="SAM" id="Phobius"/>
    </source>
</evidence>
<feature type="transmembrane region" description="Helical" evidence="1">
    <location>
        <begin position="83"/>
        <end position="102"/>
    </location>
</feature>